<feature type="compositionally biased region" description="Low complexity" evidence="1">
    <location>
        <begin position="130"/>
        <end position="175"/>
    </location>
</feature>
<dbReference type="PROSITE" id="PS51205">
    <property type="entry name" value="VPS9"/>
    <property type="match status" value="1"/>
</dbReference>
<dbReference type="GO" id="GO:0016192">
    <property type="term" value="P:vesicle-mediated transport"/>
    <property type="evidence" value="ECO:0007669"/>
    <property type="project" value="InterPro"/>
</dbReference>
<feature type="region of interest" description="Disordered" evidence="1">
    <location>
        <begin position="128"/>
        <end position="177"/>
    </location>
</feature>
<dbReference type="SUPFAM" id="SSF109993">
    <property type="entry name" value="VPS9 domain"/>
    <property type="match status" value="1"/>
</dbReference>
<accession>A0A1Q3ADB6</accession>
<dbReference type="Pfam" id="PF02204">
    <property type="entry name" value="VPS9"/>
    <property type="match status" value="1"/>
</dbReference>
<organism evidence="3 4">
    <name type="scientific">Zygosaccharomyces rouxii</name>
    <dbReference type="NCBI Taxonomy" id="4956"/>
    <lineage>
        <taxon>Eukaryota</taxon>
        <taxon>Fungi</taxon>
        <taxon>Dikarya</taxon>
        <taxon>Ascomycota</taxon>
        <taxon>Saccharomycotina</taxon>
        <taxon>Saccharomycetes</taxon>
        <taxon>Saccharomycetales</taxon>
        <taxon>Saccharomycetaceae</taxon>
        <taxon>Zygosaccharomyces</taxon>
    </lineage>
</organism>
<evidence type="ECO:0000313" key="4">
    <source>
        <dbReference type="Proteomes" id="UP000187013"/>
    </source>
</evidence>
<dbReference type="SMART" id="SM00167">
    <property type="entry name" value="VPS9"/>
    <property type="match status" value="1"/>
</dbReference>
<feature type="compositionally biased region" description="Polar residues" evidence="1">
    <location>
        <begin position="14"/>
        <end position="39"/>
    </location>
</feature>
<feature type="compositionally biased region" description="Low complexity" evidence="1">
    <location>
        <begin position="43"/>
        <end position="55"/>
    </location>
</feature>
<name>A0A1Q3ADB6_ZYGRO</name>
<dbReference type="Gene3D" id="1.20.1050.80">
    <property type="entry name" value="VPS9 domain"/>
    <property type="match status" value="1"/>
</dbReference>
<protein>
    <recommendedName>
        <fullName evidence="2">VPS9 domain-containing protein</fullName>
    </recommendedName>
</protein>
<feature type="compositionally biased region" description="Polar residues" evidence="1">
    <location>
        <begin position="544"/>
        <end position="557"/>
    </location>
</feature>
<sequence length="605" mass="67835">MTTREETRALHTPPMTNTKFDTSQSIKESYRPQLSVTQDDLNDSQGEGNNNSQNQHLSHVELSKEDIDREVNSIERLPAELSKLIDLFINDLKQPKYVKPLTILQLSSLFQNFYTKFDKASFQYLSTAHSNSSGIGSGNSGNNNNSGSAAANNGINTNGNNNNVNGNGNGNNNGNQPAFLVARETLSSGLSGIFARSRSGSGSSLRRGRRSSSLFSVDSSNVQPLLSPEEIQKQLRTNEINNYKIDKYMSLCEREVFRRILEVGTSVTSPSKEELVTRANHQKKTFNVTNLFRNSPEFIEFDKLLYEKLHTLSTLANHDKIDLVDFLRLPVGKNPNIESQEGFDETEELLTNLVSHTIAPCEKIAVILKIHDSMMFSQEMCNDDFLSMLVYYIIKVCPKNIFLNAQFIKLFRNKKKLVQQEMYALTNFEAALVFVEGLTFTDFIPDSQEKLTDSERDILQMPISSKISLPSPLKNSGSVNVDVTLHEAHPEAMRSNSYDGFKYAFDTSLKNIFGKIRSYTPPVQPINLPRSSSNLSLEADKKPSNSPTRTGVGSQPVTATSSASTTTTTTTQIPEGWKKYKYHKFDDLKVSEIKEIFEIYQKLMG</sequence>
<dbReference type="AlphaFoldDB" id="A0A1Q3ADB6"/>
<dbReference type="GO" id="GO:0030139">
    <property type="term" value="C:endocytic vesicle"/>
    <property type="evidence" value="ECO:0007669"/>
    <property type="project" value="TreeGrafter"/>
</dbReference>
<feature type="region of interest" description="Disordered" evidence="1">
    <location>
        <begin position="524"/>
        <end position="570"/>
    </location>
</feature>
<dbReference type="PANTHER" id="PTHR23101:SF124">
    <property type="entry name" value="PROTEIN MUK1"/>
    <property type="match status" value="1"/>
</dbReference>
<evidence type="ECO:0000256" key="1">
    <source>
        <dbReference type="SAM" id="MobiDB-lite"/>
    </source>
</evidence>
<dbReference type="GO" id="GO:0031267">
    <property type="term" value="F:small GTPase binding"/>
    <property type="evidence" value="ECO:0007669"/>
    <property type="project" value="TreeGrafter"/>
</dbReference>
<proteinExistence type="predicted"/>
<evidence type="ECO:0000259" key="2">
    <source>
        <dbReference type="PROSITE" id="PS51205"/>
    </source>
</evidence>
<dbReference type="InterPro" id="IPR003123">
    <property type="entry name" value="VPS9"/>
</dbReference>
<dbReference type="GO" id="GO:0005829">
    <property type="term" value="C:cytosol"/>
    <property type="evidence" value="ECO:0007669"/>
    <property type="project" value="TreeGrafter"/>
</dbReference>
<dbReference type="Proteomes" id="UP000187013">
    <property type="component" value="Unassembled WGS sequence"/>
</dbReference>
<reference evidence="3 4" key="1">
    <citation type="submission" date="2016-08" db="EMBL/GenBank/DDBJ databases">
        <title>Draft genome sequence of allopolyploid Zygosaccharomyces rouxii.</title>
        <authorList>
            <person name="Watanabe J."/>
            <person name="Uehara K."/>
            <person name="Mogi Y."/>
            <person name="Tsukioka Y."/>
        </authorList>
    </citation>
    <scope>NUCLEOTIDE SEQUENCE [LARGE SCALE GENOMIC DNA]</scope>
    <source>
        <strain evidence="3 4">NBRC 110957</strain>
    </source>
</reference>
<evidence type="ECO:0000313" key="3">
    <source>
        <dbReference type="EMBL" id="GAV53668.1"/>
    </source>
</evidence>
<comment type="caution">
    <text evidence="3">The sequence shown here is derived from an EMBL/GenBank/DDBJ whole genome shotgun (WGS) entry which is preliminary data.</text>
</comment>
<dbReference type="InterPro" id="IPR045046">
    <property type="entry name" value="Vps9-like"/>
</dbReference>
<gene>
    <name evidence="3" type="ORF">ZYGR_0AK01700</name>
</gene>
<feature type="domain" description="VPS9" evidence="2">
    <location>
        <begin position="299"/>
        <end position="444"/>
    </location>
</feature>
<dbReference type="PANTHER" id="PTHR23101">
    <property type="entry name" value="RAB GDP/GTP EXCHANGE FACTOR"/>
    <property type="match status" value="1"/>
</dbReference>
<dbReference type="OrthoDB" id="10264848at2759"/>
<dbReference type="GO" id="GO:0005085">
    <property type="term" value="F:guanyl-nucleotide exchange factor activity"/>
    <property type="evidence" value="ECO:0007669"/>
    <property type="project" value="InterPro"/>
</dbReference>
<feature type="region of interest" description="Disordered" evidence="1">
    <location>
        <begin position="1"/>
        <end position="56"/>
    </location>
</feature>
<feature type="compositionally biased region" description="Low complexity" evidence="1">
    <location>
        <begin position="558"/>
        <end position="570"/>
    </location>
</feature>
<dbReference type="EMBL" id="BDGX01000037">
    <property type="protein sequence ID" value="GAV53668.1"/>
    <property type="molecule type" value="Genomic_DNA"/>
</dbReference>
<dbReference type="InterPro" id="IPR037191">
    <property type="entry name" value="VPS9_dom_sf"/>
</dbReference>